<evidence type="ECO:0000256" key="3">
    <source>
        <dbReference type="ARBA" id="ARBA00048508"/>
    </source>
</evidence>
<sequence length="104" mass="10645">MPKGIALITGAAQGLGKAIALRLADDGFDVALNDLPAQADKLLEVVGEIKAKGRLSSSHLADVTVEEQVSAMITEVVQVYDGIDVMIANAGGGQVGQTYGHVGD</sequence>
<dbReference type="GO" id="GO:0004316">
    <property type="term" value="F:3-oxoacyl-[acyl-carrier-protein] reductase (NADPH) activity"/>
    <property type="evidence" value="ECO:0007669"/>
    <property type="project" value="UniProtKB-EC"/>
</dbReference>
<evidence type="ECO:0000313" key="5">
    <source>
        <dbReference type="Proteomes" id="UP000623467"/>
    </source>
</evidence>
<accession>A0A8H7DNI1</accession>
<keyword evidence="5" id="KW-1185">Reference proteome</keyword>
<name>A0A8H7DNI1_9AGAR</name>
<dbReference type="PRINTS" id="PR00081">
    <property type="entry name" value="GDHRDH"/>
</dbReference>
<dbReference type="InterPro" id="IPR036291">
    <property type="entry name" value="NAD(P)-bd_dom_sf"/>
</dbReference>
<dbReference type="Pfam" id="PF00106">
    <property type="entry name" value="adh_short"/>
    <property type="match status" value="1"/>
</dbReference>
<evidence type="ECO:0000313" key="4">
    <source>
        <dbReference type="EMBL" id="KAF7377681.1"/>
    </source>
</evidence>
<protein>
    <recommendedName>
        <fullName evidence="2">3-oxoacyl-[acyl-carrier-protein] reductase</fullName>
        <ecNumber evidence="2">1.1.1.100</ecNumber>
    </recommendedName>
</protein>
<dbReference type="AlphaFoldDB" id="A0A8H7DNI1"/>
<comment type="caution">
    <text evidence="4">The sequence shown here is derived from an EMBL/GenBank/DDBJ whole genome shotgun (WGS) entry which is preliminary data.</text>
</comment>
<dbReference type="Proteomes" id="UP000623467">
    <property type="component" value="Unassembled WGS sequence"/>
</dbReference>
<comment type="similarity">
    <text evidence="1">Belongs to the short-chain dehydrogenases/reductases (SDR) family.</text>
</comment>
<dbReference type="InterPro" id="IPR050259">
    <property type="entry name" value="SDR"/>
</dbReference>
<dbReference type="PANTHER" id="PTHR42879:SF2">
    <property type="entry name" value="3-OXOACYL-[ACYL-CARRIER-PROTEIN] REDUCTASE FABG"/>
    <property type="match status" value="1"/>
</dbReference>
<organism evidence="4 5">
    <name type="scientific">Mycena sanguinolenta</name>
    <dbReference type="NCBI Taxonomy" id="230812"/>
    <lineage>
        <taxon>Eukaryota</taxon>
        <taxon>Fungi</taxon>
        <taxon>Dikarya</taxon>
        <taxon>Basidiomycota</taxon>
        <taxon>Agaricomycotina</taxon>
        <taxon>Agaricomycetes</taxon>
        <taxon>Agaricomycetidae</taxon>
        <taxon>Agaricales</taxon>
        <taxon>Marasmiineae</taxon>
        <taxon>Mycenaceae</taxon>
        <taxon>Mycena</taxon>
    </lineage>
</organism>
<gene>
    <name evidence="4" type="ORF">MSAN_00191100</name>
</gene>
<dbReference type="Gene3D" id="3.40.50.720">
    <property type="entry name" value="NAD(P)-binding Rossmann-like Domain"/>
    <property type="match status" value="1"/>
</dbReference>
<proteinExistence type="inferred from homology"/>
<dbReference type="PANTHER" id="PTHR42879">
    <property type="entry name" value="3-OXOACYL-(ACYL-CARRIER-PROTEIN) REDUCTASE"/>
    <property type="match status" value="1"/>
</dbReference>
<dbReference type="EMBL" id="JACAZH010000001">
    <property type="protein sequence ID" value="KAF7377681.1"/>
    <property type="molecule type" value="Genomic_DNA"/>
</dbReference>
<reference evidence="4" key="1">
    <citation type="submission" date="2020-05" db="EMBL/GenBank/DDBJ databases">
        <title>Mycena genomes resolve the evolution of fungal bioluminescence.</title>
        <authorList>
            <person name="Tsai I.J."/>
        </authorList>
    </citation>
    <scope>NUCLEOTIDE SEQUENCE</scope>
    <source>
        <strain evidence="4">160909Yilan</strain>
    </source>
</reference>
<comment type="catalytic activity">
    <reaction evidence="3">
        <text>a (3R)-hydroxyacyl-[ACP] + NADP(+) = a 3-oxoacyl-[ACP] + NADPH + H(+)</text>
        <dbReference type="Rhea" id="RHEA:17397"/>
        <dbReference type="Rhea" id="RHEA-COMP:9916"/>
        <dbReference type="Rhea" id="RHEA-COMP:9945"/>
        <dbReference type="ChEBI" id="CHEBI:15378"/>
        <dbReference type="ChEBI" id="CHEBI:57783"/>
        <dbReference type="ChEBI" id="CHEBI:58349"/>
        <dbReference type="ChEBI" id="CHEBI:78776"/>
        <dbReference type="ChEBI" id="CHEBI:78827"/>
        <dbReference type="EC" id="1.1.1.100"/>
    </reaction>
</comment>
<dbReference type="SUPFAM" id="SSF51735">
    <property type="entry name" value="NAD(P)-binding Rossmann-fold domains"/>
    <property type="match status" value="1"/>
</dbReference>
<dbReference type="OrthoDB" id="498125at2759"/>
<dbReference type="InterPro" id="IPR002347">
    <property type="entry name" value="SDR_fam"/>
</dbReference>
<dbReference type="EC" id="1.1.1.100" evidence="2"/>
<evidence type="ECO:0000256" key="2">
    <source>
        <dbReference type="ARBA" id="ARBA00012948"/>
    </source>
</evidence>
<evidence type="ECO:0000256" key="1">
    <source>
        <dbReference type="ARBA" id="ARBA00006484"/>
    </source>
</evidence>